<name>U9T0E9_RHIID</name>
<organism evidence="2">
    <name type="scientific">Rhizophagus irregularis (strain DAOM 181602 / DAOM 197198 / MUCL 43194)</name>
    <name type="common">Arbuscular mycorrhizal fungus</name>
    <name type="synonym">Glomus intraradices</name>
    <dbReference type="NCBI Taxonomy" id="747089"/>
    <lineage>
        <taxon>Eukaryota</taxon>
        <taxon>Fungi</taxon>
        <taxon>Fungi incertae sedis</taxon>
        <taxon>Mucoromycota</taxon>
        <taxon>Glomeromycotina</taxon>
        <taxon>Glomeromycetes</taxon>
        <taxon>Glomerales</taxon>
        <taxon>Glomeraceae</taxon>
        <taxon>Rhizophagus</taxon>
    </lineage>
</organism>
<protein>
    <submittedName>
        <fullName evidence="2">Uncharacterized protein</fullName>
    </submittedName>
</protein>
<feature type="compositionally biased region" description="Polar residues" evidence="1">
    <location>
        <begin position="40"/>
        <end position="51"/>
    </location>
</feature>
<feature type="region of interest" description="Disordered" evidence="1">
    <location>
        <begin position="13"/>
        <end position="51"/>
    </location>
</feature>
<reference evidence="2" key="1">
    <citation type="submission" date="2013-07" db="EMBL/GenBank/DDBJ databases">
        <title>The genome of an arbuscular mycorrhizal fungus provides insights into the evolution of the oldest plant symbiosis.</title>
        <authorList>
            <consortium name="DOE Joint Genome Institute"/>
            <person name="Tisserant E."/>
            <person name="Malbreil M."/>
            <person name="Kuo A."/>
            <person name="Kohler A."/>
            <person name="Symeonidi A."/>
            <person name="Balestrini R."/>
            <person name="Charron P."/>
            <person name="Duensing N."/>
            <person name="Frei-dit-Frey N."/>
            <person name="Gianinazzi-Pearson V."/>
            <person name="Gilbert B."/>
            <person name="Handa Y."/>
            <person name="Hijri M."/>
            <person name="Kaul R."/>
            <person name="Kawaguchi M."/>
            <person name="Krajinski F."/>
            <person name="Lammers P."/>
            <person name="Lapierre D."/>
            <person name="Masclaux F.G."/>
            <person name="Murat C."/>
            <person name="Morin E."/>
            <person name="Ndikumana S."/>
            <person name="Pagni M."/>
            <person name="Petitpierre D."/>
            <person name="Requena N."/>
            <person name="Rosikiewicz P."/>
            <person name="Riley R."/>
            <person name="Saito K."/>
            <person name="San Clemente H."/>
            <person name="Shapiro H."/>
            <person name="van Tuinen D."/>
            <person name="Becard G."/>
            <person name="Bonfante P."/>
            <person name="Paszkowski U."/>
            <person name="Shachar-Hill Y."/>
            <person name="Young J.P."/>
            <person name="Sanders I.R."/>
            <person name="Henrissat B."/>
            <person name="Rensing S.A."/>
            <person name="Grigoriev I.V."/>
            <person name="Corradi N."/>
            <person name="Roux C."/>
            <person name="Martin F."/>
        </authorList>
    </citation>
    <scope>NUCLEOTIDE SEQUENCE</scope>
    <source>
        <strain evidence="2">DAOM 197198</strain>
    </source>
</reference>
<evidence type="ECO:0000256" key="1">
    <source>
        <dbReference type="SAM" id="MobiDB-lite"/>
    </source>
</evidence>
<dbReference type="EMBL" id="KI296298">
    <property type="protein sequence ID" value="ESA01654.1"/>
    <property type="molecule type" value="Genomic_DNA"/>
</dbReference>
<evidence type="ECO:0000313" key="2">
    <source>
        <dbReference type="EMBL" id="ESA01654.1"/>
    </source>
</evidence>
<gene>
    <name evidence="2" type="ORF">GLOINDRAFT_337862</name>
</gene>
<sequence>MFLHYRHSRKFKEPDVLPASMFQKSKEPREPRVPSVPAYQKNSSSLKNKRK</sequence>
<accession>U9T0E9</accession>
<dbReference type="AlphaFoldDB" id="U9T0E9"/>
<proteinExistence type="predicted"/>
<dbReference type="HOGENOM" id="CLU_3107612_0_0_1"/>